<accession>A0A433X7E9</accession>
<evidence type="ECO:0000313" key="1">
    <source>
        <dbReference type="EMBL" id="RUT29994.1"/>
    </source>
</evidence>
<comment type="caution">
    <text evidence="1">The sequence shown here is derived from an EMBL/GenBank/DDBJ whole genome shotgun (WGS) entry which is preliminary data.</text>
</comment>
<sequence>MTTIRLTGTALDARQLEDGVRAAWAEALADPRARALLESEGVKDADAIARAVIAVDMGGGDYAADWVGRCARQDQGRYRERCAARAFL</sequence>
<keyword evidence="2" id="KW-1185">Reference proteome</keyword>
<dbReference type="EMBL" id="RZNJ01000004">
    <property type="protein sequence ID" value="RUT29994.1"/>
    <property type="molecule type" value="Genomic_DNA"/>
</dbReference>
<dbReference type="AlphaFoldDB" id="A0A433X7E9"/>
<protein>
    <submittedName>
        <fullName evidence="1">Uncharacterized protein</fullName>
    </submittedName>
</protein>
<evidence type="ECO:0000313" key="2">
    <source>
        <dbReference type="Proteomes" id="UP000281547"/>
    </source>
</evidence>
<name>A0A433X7E9_9HYPH</name>
<proteinExistence type="predicted"/>
<organism evidence="1 2">
    <name type="scientific">Arsenicitalea aurantiaca</name>
    <dbReference type="NCBI Taxonomy" id="1783274"/>
    <lineage>
        <taxon>Bacteria</taxon>
        <taxon>Pseudomonadati</taxon>
        <taxon>Pseudomonadota</taxon>
        <taxon>Alphaproteobacteria</taxon>
        <taxon>Hyphomicrobiales</taxon>
        <taxon>Devosiaceae</taxon>
        <taxon>Arsenicitalea</taxon>
    </lineage>
</organism>
<gene>
    <name evidence="1" type="ORF">EMQ25_11700</name>
</gene>
<reference evidence="1 2" key="1">
    <citation type="journal article" date="2016" name="Int. J. Syst. Evol. Microbiol.">
        <title>Arsenicitalea aurantiaca gen. nov., sp. nov., a new member of the family Hyphomicrobiaceae, isolated from high-arsenic sediment.</title>
        <authorList>
            <person name="Mu Y."/>
            <person name="Zhou L."/>
            <person name="Zeng X.C."/>
            <person name="Liu L."/>
            <person name="Pan Y."/>
            <person name="Chen X."/>
            <person name="Wang J."/>
            <person name="Li S."/>
            <person name="Li W.J."/>
            <person name="Wang Y."/>
        </authorList>
    </citation>
    <scope>NUCLEOTIDE SEQUENCE [LARGE SCALE GENOMIC DNA]</scope>
    <source>
        <strain evidence="1 2">42-50</strain>
    </source>
</reference>
<dbReference type="Proteomes" id="UP000281547">
    <property type="component" value="Unassembled WGS sequence"/>
</dbReference>